<keyword evidence="4" id="KW-1185">Reference proteome</keyword>
<protein>
    <recommendedName>
        <fullName evidence="2">DUF1206 domain-containing protein</fullName>
    </recommendedName>
</protein>
<keyword evidence="1" id="KW-0472">Membrane</keyword>
<dbReference type="InterPro" id="IPR002328">
    <property type="entry name" value="ADH_Zn_CS"/>
</dbReference>
<dbReference type="OrthoDB" id="5702018at2"/>
<dbReference type="RefSeq" id="WP_139211906.1">
    <property type="nucleotide sequence ID" value="NZ_FOFB01000017.1"/>
</dbReference>
<dbReference type="Proteomes" id="UP000199021">
    <property type="component" value="Unassembled WGS sequence"/>
</dbReference>
<feature type="domain" description="DUF1206" evidence="2">
    <location>
        <begin position="97"/>
        <end position="164"/>
    </location>
</feature>
<feature type="transmembrane region" description="Helical" evidence="1">
    <location>
        <begin position="190"/>
        <end position="207"/>
    </location>
</feature>
<feature type="transmembrane region" description="Helical" evidence="1">
    <location>
        <begin position="21"/>
        <end position="39"/>
    </location>
</feature>
<dbReference type="PROSITE" id="PS00059">
    <property type="entry name" value="ADH_ZINC"/>
    <property type="match status" value="1"/>
</dbReference>
<evidence type="ECO:0000313" key="4">
    <source>
        <dbReference type="Proteomes" id="UP000199021"/>
    </source>
</evidence>
<dbReference type="STRING" id="478744.SAMN05444359_11769"/>
<dbReference type="AlphaFoldDB" id="A0A1H9JH76"/>
<keyword evidence="1" id="KW-0812">Transmembrane</keyword>
<dbReference type="InParanoid" id="A0A1H9JH76"/>
<organism evidence="3 4">
    <name type="scientific">Neolewinella agarilytica</name>
    <dbReference type="NCBI Taxonomy" id="478744"/>
    <lineage>
        <taxon>Bacteria</taxon>
        <taxon>Pseudomonadati</taxon>
        <taxon>Bacteroidota</taxon>
        <taxon>Saprospiria</taxon>
        <taxon>Saprospirales</taxon>
        <taxon>Lewinellaceae</taxon>
        <taxon>Neolewinella</taxon>
    </lineage>
</organism>
<feature type="domain" description="DUF1206" evidence="2">
    <location>
        <begin position="190"/>
        <end position="258"/>
    </location>
</feature>
<gene>
    <name evidence="3" type="ORF">SAMN05444359_11769</name>
</gene>
<name>A0A1H9JH76_9BACT</name>
<dbReference type="InterPro" id="IPR009597">
    <property type="entry name" value="DUF1206"/>
</dbReference>
<feature type="transmembrane region" description="Helical" evidence="1">
    <location>
        <begin position="97"/>
        <end position="114"/>
    </location>
</feature>
<sequence length="261" mass="27956">MKLSAKARNRLFTAGYLTKGVVYLLMGGFAVATVIGSSRSSNGPKTVINWVGENPFGKLFMGVIAIGLLAYCCWRWYMAIADTKSEGHEGSGLIKRLGWAVSGTAYGALSFYAFERLFTGRGGKGAKEDMIGLLLAQSWGQLAVSAIGVIVAGVGLYQLFRALKDKHMEDVGMEHLNEGKRKVIQNAGRIGLMARAVVYGVIAYFLFRAGTMSDASQFKGIGEALSFLEKGSSGAMLLAATGTGLLAYGSFMLVRANYERV</sequence>
<feature type="transmembrane region" description="Helical" evidence="1">
    <location>
        <begin position="59"/>
        <end position="77"/>
    </location>
</feature>
<dbReference type="GO" id="GO:0016491">
    <property type="term" value="F:oxidoreductase activity"/>
    <property type="evidence" value="ECO:0007669"/>
    <property type="project" value="InterPro"/>
</dbReference>
<feature type="transmembrane region" description="Helical" evidence="1">
    <location>
        <begin position="139"/>
        <end position="160"/>
    </location>
</feature>
<reference evidence="4" key="1">
    <citation type="submission" date="2016-10" db="EMBL/GenBank/DDBJ databases">
        <authorList>
            <person name="Varghese N."/>
            <person name="Submissions S."/>
        </authorList>
    </citation>
    <scope>NUCLEOTIDE SEQUENCE [LARGE SCALE GENOMIC DNA]</scope>
    <source>
        <strain evidence="4">DSM 24740</strain>
    </source>
</reference>
<proteinExistence type="predicted"/>
<keyword evidence="1" id="KW-1133">Transmembrane helix</keyword>
<dbReference type="GO" id="GO:0008270">
    <property type="term" value="F:zinc ion binding"/>
    <property type="evidence" value="ECO:0007669"/>
    <property type="project" value="InterPro"/>
</dbReference>
<evidence type="ECO:0000256" key="1">
    <source>
        <dbReference type="SAM" id="Phobius"/>
    </source>
</evidence>
<evidence type="ECO:0000259" key="2">
    <source>
        <dbReference type="Pfam" id="PF06724"/>
    </source>
</evidence>
<dbReference type="Pfam" id="PF06724">
    <property type="entry name" value="DUF1206"/>
    <property type="match status" value="3"/>
</dbReference>
<evidence type="ECO:0000313" key="3">
    <source>
        <dbReference type="EMBL" id="SEQ86196.1"/>
    </source>
</evidence>
<feature type="transmembrane region" description="Helical" evidence="1">
    <location>
        <begin position="235"/>
        <end position="254"/>
    </location>
</feature>
<dbReference type="EMBL" id="FOFB01000017">
    <property type="protein sequence ID" value="SEQ86196.1"/>
    <property type="molecule type" value="Genomic_DNA"/>
</dbReference>
<feature type="domain" description="DUF1206" evidence="2">
    <location>
        <begin position="14"/>
        <end position="81"/>
    </location>
</feature>
<accession>A0A1H9JH76</accession>
<dbReference type="FunCoup" id="A0A1H9JH76">
    <property type="interactions" value="1"/>
</dbReference>